<dbReference type="EMBL" id="BRXZ01008085">
    <property type="protein sequence ID" value="GMI21111.1"/>
    <property type="molecule type" value="Genomic_DNA"/>
</dbReference>
<feature type="compositionally biased region" description="Basic residues" evidence="1">
    <location>
        <begin position="358"/>
        <end position="372"/>
    </location>
</feature>
<feature type="compositionally biased region" description="Low complexity" evidence="1">
    <location>
        <begin position="392"/>
        <end position="417"/>
    </location>
</feature>
<dbReference type="Proteomes" id="UP001165082">
    <property type="component" value="Unassembled WGS sequence"/>
</dbReference>
<feature type="region of interest" description="Disordered" evidence="1">
    <location>
        <begin position="294"/>
        <end position="316"/>
    </location>
</feature>
<feature type="compositionally biased region" description="Gly residues" evidence="1">
    <location>
        <begin position="418"/>
        <end position="446"/>
    </location>
</feature>
<evidence type="ECO:0000313" key="2">
    <source>
        <dbReference type="EMBL" id="GMI21111.1"/>
    </source>
</evidence>
<feature type="non-terminal residue" evidence="2">
    <location>
        <position position="1"/>
    </location>
</feature>
<evidence type="ECO:0000313" key="3">
    <source>
        <dbReference type="Proteomes" id="UP001165082"/>
    </source>
</evidence>
<accession>A0A9W7FWU7</accession>
<sequence>EGGEGGEKAGGTVRKKSLFRAPLALVKIQQEGKVTVKPVFCLAGLTLEISNIGLGRVPSVSPGASVSVQRFVRAPGPSPWYAVTTWERAGGAGGPAVKVGIVTSGLPYISNLAAHLDPAGIPGGHARWWEPGSEDGADVLESTVKMAVRGMGRGWGRGLRINKVGMDWVKDAETGDWMMANLRTVVGELTKHKGDSEGIPRWVYEGGGGRAAGAGVKRECCGDFCGREDGGKNVVWATGRQTVTGRSIVKARGERGGTVEARELGEGNMNRTFSVCGTCRDKYGEMDRERARRVREKLEEEERTEEEGRRRKGGVREKGWKSRLQVEYEKGLEEEKRKVAEMMDVRIRKEIEIERRGKERSRKERRSGRRARRAVEREEGLRALGIEVGSVRSGGLSSASSQGSFSSSSSSSDVDVGAGVGGVSGPGAAAGGGPGEGKVGEAGDGTGDQEPPLGHLKSSADAQATALSPIPDPSNAGLTSTCMLLVSSSFLPEPLS</sequence>
<proteinExistence type="predicted"/>
<organism evidence="2 3">
    <name type="scientific">Triparma retinervis</name>
    <dbReference type="NCBI Taxonomy" id="2557542"/>
    <lineage>
        <taxon>Eukaryota</taxon>
        <taxon>Sar</taxon>
        <taxon>Stramenopiles</taxon>
        <taxon>Ochrophyta</taxon>
        <taxon>Bolidophyceae</taxon>
        <taxon>Parmales</taxon>
        <taxon>Triparmaceae</taxon>
        <taxon>Triparma</taxon>
    </lineage>
</organism>
<keyword evidence="3" id="KW-1185">Reference proteome</keyword>
<dbReference type="OrthoDB" id="205555at2759"/>
<comment type="caution">
    <text evidence="2">The sequence shown here is derived from an EMBL/GenBank/DDBJ whole genome shotgun (WGS) entry which is preliminary data.</text>
</comment>
<evidence type="ECO:0000256" key="1">
    <source>
        <dbReference type="SAM" id="MobiDB-lite"/>
    </source>
</evidence>
<protein>
    <submittedName>
        <fullName evidence="2">Uncharacterized protein</fullName>
    </submittedName>
</protein>
<name>A0A9W7FWU7_9STRA</name>
<feature type="region of interest" description="Disordered" evidence="1">
    <location>
        <begin position="356"/>
        <end position="376"/>
    </location>
</feature>
<gene>
    <name evidence="2" type="ORF">TrRE_jg191</name>
</gene>
<feature type="region of interest" description="Disordered" evidence="1">
    <location>
        <begin position="392"/>
        <end position="478"/>
    </location>
</feature>
<dbReference type="AlphaFoldDB" id="A0A9W7FWU7"/>
<reference evidence="2" key="1">
    <citation type="submission" date="2022-07" db="EMBL/GenBank/DDBJ databases">
        <title>Genome analysis of Parmales, a sister group of diatoms, reveals the evolutionary specialization of diatoms from phago-mixotrophs to photoautotrophs.</title>
        <authorList>
            <person name="Ban H."/>
            <person name="Sato S."/>
            <person name="Yoshikawa S."/>
            <person name="Kazumasa Y."/>
            <person name="Nakamura Y."/>
            <person name="Ichinomiya M."/>
            <person name="Saitoh K."/>
            <person name="Sato N."/>
            <person name="Blanc-Mathieu R."/>
            <person name="Endo H."/>
            <person name="Kuwata A."/>
            <person name="Ogata H."/>
        </authorList>
    </citation>
    <scope>NUCLEOTIDE SEQUENCE</scope>
</reference>